<sequence length="595" mass="67039">MTVGQFLWRLLRFRPSLYVINGLAWGVFHVMPVFVGLGMQWFFDRVAGHSAHSYLWLAVPLIVVSLSRFARVGVFFFAFFQWVTYIYHLQAILRTNMLKGIMRWPGRNLPASPGEAMSRFREDVDEVVEYVESWVDFWGRLAYAVLCLAVMARINWLITVAAIAPLVAVSVLNNLSGNRARRYSRQNREATGRITGFIAETFGAVQAVKLGRAEDHVLSRFLQLNEQRRQAALKDNLFKQWMKSLNQYVLNVCTGVILLMCAAQMQAGRFTVGDFALFTSYLTTFAFSTSMFGYMVFQHKRLRVSLDRMRVLFRPGEEDRLVEYSDIHLYGSPPEAAEPRRTAAEQLQSLEVQDLSYTHPNSESGVSGIGFRLERGKFLVITGRIGSGKSTLIRTLLGLLPKSGGTIRWNGHDVDDPAAFLVPPRAAYTPQVPRLFSDPLRENIIQGRRATPDSLQRAVRLSVMEKDIEDLEHGLDTLVGPRGVMLSGGQIQRAATARMMMTEADLLIFDDLSSALDVETEKLLWERLFQERGITCIAVSHRRAALARADHIIVLKDGRIEAEGSLSELLASSAEMQQLWQGEESAVKSEVEQPA</sequence>
<dbReference type="RefSeq" id="WP_041050476.1">
    <property type="nucleotide sequence ID" value="NZ_JXAK01000051.1"/>
</dbReference>
<feature type="transmembrane region" description="Helical" evidence="7">
    <location>
        <begin position="20"/>
        <end position="43"/>
    </location>
</feature>
<dbReference type="InterPro" id="IPR036640">
    <property type="entry name" value="ABC1_TM_sf"/>
</dbReference>
<accession>A0ABR5AD80</accession>
<keyword evidence="6 7" id="KW-0472">Membrane</keyword>
<dbReference type="Gene3D" id="3.40.50.300">
    <property type="entry name" value="P-loop containing nucleotide triphosphate hydrolases"/>
    <property type="match status" value="1"/>
</dbReference>
<evidence type="ECO:0000256" key="2">
    <source>
        <dbReference type="ARBA" id="ARBA00022692"/>
    </source>
</evidence>
<dbReference type="Pfam" id="PF00005">
    <property type="entry name" value="ABC_tran"/>
    <property type="match status" value="1"/>
</dbReference>
<protein>
    <submittedName>
        <fullName evidence="10">ABC transporter</fullName>
    </submittedName>
</protein>
<feature type="domain" description="ABC transporter" evidence="8">
    <location>
        <begin position="350"/>
        <end position="582"/>
    </location>
</feature>
<dbReference type="PANTHER" id="PTHR24221:SF423">
    <property type="entry name" value="ABC TRANSPORTER"/>
    <property type="match status" value="1"/>
</dbReference>
<feature type="domain" description="ABC transmembrane type-1" evidence="9">
    <location>
        <begin position="30"/>
        <end position="296"/>
    </location>
</feature>
<evidence type="ECO:0000259" key="8">
    <source>
        <dbReference type="PROSITE" id="PS50893"/>
    </source>
</evidence>
<evidence type="ECO:0000313" key="10">
    <source>
        <dbReference type="EMBL" id="KIL38798.1"/>
    </source>
</evidence>
<dbReference type="CDD" id="cd07346">
    <property type="entry name" value="ABC_6TM_exporters"/>
    <property type="match status" value="1"/>
</dbReference>
<keyword evidence="11" id="KW-1185">Reference proteome</keyword>
<dbReference type="InterPro" id="IPR027417">
    <property type="entry name" value="P-loop_NTPase"/>
</dbReference>
<evidence type="ECO:0000256" key="4">
    <source>
        <dbReference type="ARBA" id="ARBA00022840"/>
    </source>
</evidence>
<feature type="transmembrane region" description="Helical" evidence="7">
    <location>
        <begin position="55"/>
        <end position="80"/>
    </location>
</feature>
<evidence type="ECO:0000259" key="9">
    <source>
        <dbReference type="PROSITE" id="PS50929"/>
    </source>
</evidence>
<reference evidence="10 11" key="1">
    <citation type="submission" date="2014-12" db="EMBL/GenBank/DDBJ databases">
        <title>Draft genome sequence of Paenibacillus kamchatkensis strain B-2647.</title>
        <authorList>
            <person name="Karlyshev A.V."/>
            <person name="Kudryashova E.B."/>
        </authorList>
    </citation>
    <scope>NUCLEOTIDE SEQUENCE [LARGE SCALE GENOMIC DNA]</scope>
    <source>
        <strain evidence="10 11">VKM B-2647</strain>
    </source>
</reference>
<comment type="subcellular location">
    <subcellularLocation>
        <location evidence="1">Cell membrane</location>
        <topology evidence="1">Multi-pass membrane protein</topology>
    </subcellularLocation>
</comment>
<dbReference type="SMART" id="SM00382">
    <property type="entry name" value="AAA"/>
    <property type="match status" value="1"/>
</dbReference>
<feature type="transmembrane region" description="Helical" evidence="7">
    <location>
        <begin position="141"/>
        <end position="172"/>
    </location>
</feature>
<keyword evidence="4" id="KW-0067">ATP-binding</keyword>
<keyword evidence="5 7" id="KW-1133">Transmembrane helix</keyword>
<dbReference type="SUPFAM" id="SSF52540">
    <property type="entry name" value="P-loop containing nucleoside triphosphate hydrolases"/>
    <property type="match status" value="1"/>
</dbReference>
<keyword evidence="2 7" id="KW-0812">Transmembrane</keyword>
<dbReference type="PANTHER" id="PTHR24221">
    <property type="entry name" value="ATP-BINDING CASSETTE SUB-FAMILY B"/>
    <property type="match status" value="1"/>
</dbReference>
<evidence type="ECO:0000256" key="1">
    <source>
        <dbReference type="ARBA" id="ARBA00004651"/>
    </source>
</evidence>
<name>A0ABR5AD80_9BACL</name>
<feature type="transmembrane region" description="Helical" evidence="7">
    <location>
        <begin position="278"/>
        <end position="297"/>
    </location>
</feature>
<dbReference type="InterPro" id="IPR039421">
    <property type="entry name" value="Type_1_exporter"/>
</dbReference>
<evidence type="ECO:0000256" key="3">
    <source>
        <dbReference type="ARBA" id="ARBA00022741"/>
    </source>
</evidence>
<dbReference type="Gene3D" id="1.20.1560.10">
    <property type="entry name" value="ABC transporter type 1, transmembrane domain"/>
    <property type="match status" value="1"/>
</dbReference>
<evidence type="ECO:0000313" key="11">
    <source>
        <dbReference type="Proteomes" id="UP000031967"/>
    </source>
</evidence>
<feature type="transmembrane region" description="Helical" evidence="7">
    <location>
        <begin position="248"/>
        <end position="266"/>
    </location>
</feature>
<dbReference type="InterPro" id="IPR003593">
    <property type="entry name" value="AAA+_ATPase"/>
</dbReference>
<dbReference type="Pfam" id="PF00664">
    <property type="entry name" value="ABC_membrane"/>
    <property type="match status" value="1"/>
</dbReference>
<evidence type="ECO:0000256" key="6">
    <source>
        <dbReference type="ARBA" id="ARBA00023136"/>
    </source>
</evidence>
<dbReference type="PROSITE" id="PS50893">
    <property type="entry name" value="ABC_TRANSPORTER_2"/>
    <property type="match status" value="1"/>
</dbReference>
<evidence type="ECO:0000256" key="5">
    <source>
        <dbReference type="ARBA" id="ARBA00022989"/>
    </source>
</evidence>
<dbReference type="PROSITE" id="PS50929">
    <property type="entry name" value="ABC_TM1F"/>
    <property type="match status" value="1"/>
</dbReference>
<proteinExistence type="predicted"/>
<organism evidence="10 11">
    <name type="scientific">Gordoniibacillus kamchatkensis</name>
    <dbReference type="NCBI Taxonomy" id="1590651"/>
    <lineage>
        <taxon>Bacteria</taxon>
        <taxon>Bacillati</taxon>
        <taxon>Bacillota</taxon>
        <taxon>Bacilli</taxon>
        <taxon>Bacillales</taxon>
        <taxon>Paenibacillaceae</taxon>
        <taxon>Gordoniibacillus</taxon>
    </lineage>
</organism>
<dbReference type="InterPro" id="IPR011527">
    <property type="entry name" value="ABC1_TM_dom"/>
</dbReference>
<dbReference type="InterPro" id="IPR003439">
    <property type="entry name" value="ABC_transporter-like_ATP-bd"/>
</dbReference>
<dbReference type="SUPFAM" id="SSF90123">
    <property type="entry name" value="ABC transporter transmembrane region"/>
    <property type="match status" value="1"/>
</dbReference>
<dbReference type="EMBL" id="JXAK01000051">
    <property type="protein sequence ID" value="KIL38798.1"/>
    <property type="molecule type" value="Genomic_DNA"/>
</dbReference>
<dbReference type="Proteomes" id="UP000031967">
    <property type="component" value="Unassembled WGS sequence"/>
</dbReference>
<comment type="caution">
    <text evidence="10">The sequence shown here is derived from an EMBL/GenBank/DDBJ whole genome shotgun (WGS) entry which is preliminary data.</text>
</comment>
<keyword evidence="3" id="KW-0547">Nucleotide-binding</keyword>
<gene>
    <name evidence="10" type="ORF">SD70_24260</name>
</gene>
<evidence type="ECO:0000256" key="7">
    <source>
        <dbReference type="SAM" id="Phobius"/>
    </source>
</evidence>